<dbReference type="STRING" id="1469948.GCA_000732725_00126"/>
<organism evidence="1 2">
    <name type="scientific">Kineothrix alysoides</name>
    <dbReference type="NCBI Taxonomy" id="1469948"/>
    <lineage>
        <taxon>Bacteria</taxon>
        <taxon>Bacillati</taxon>
        <taxon>Bacillota</taxon>
        <taxon>Clostridia</taxon>
        <taxon>Lachnospirales</taxon>
        <taxon>Lachnospiraceae</taxon>
        <taxon>Kineothrix</taxon>
    </lineage>
</organism>
<reference evidence="1 2" key="1">
    <citation type="submission" date="2019-03" db="EMBL/GenBank/DDBJ databases">
        <title>Genomic Encyclopedia of Type Strains, Phase IV (KMG-IV): sequencing the most valuable type-strain genomes for metagenomic binning, comparative biology and taxonomic classification.</title>
        <authorList>
            <person name="Goeker M."/>
        </authorList>
    </citation>
    <scope>NUCLEOTIDE SEQUENCE [LARGE SCALE GENOMIC DNA]</scope>
    <source>
        <strain evidence="1 2">DSM 100556</strain>
    </source>
</reference>
<evidence type="ECO:0000313" key="2">
    <source>
        <dbReference type="Proteomes" id="UP000295718"/>
    </source>
</evidence>
<dbReference type="RefSeq" id="WP_031388913.1">
    <property type="nucleotide sequence ID" value="NZ_JPNB01000001.1"/>
</dbReference>
<keyword evidence="2" id="KW-1185">Reference proteome</keyword>
<name>A0A4R1R4J0_9FIRM</name>
<comment type="caution">
    <text evidence="1">The sequence shown here is derived from an EMBL/GenBank/DDBJ whole genome shotgun (WGS) entry which is preliminary data.</text>
</comment>
<dbReference type="AlphaFoldDB" id="A0A4R1R4J0"/>
<gene>
    <name evidence="1" type="ORF">EDD76_10288</name>
</gene>
<accession>A0A4R1R4J0</accession>
<dbReference type="EMBL" id="SLUO01000002">
    <property type="protein sequence ID" value="TCL60393.1"/>
    <property type="molecule type" value="Genomic_DNA"/>
</dbReference>
<sequence length="61" mass="6631">MCNLGGCERLSSVDWVSVLTFAAVFSKENRECNEDGRAGSKVHPCTMLPKRRILAAFSLGA</sequence>
<proteinExistence type="predicted"/>
<dbReference type="Proteomes" id="UP000295718">
    <property type="component" value="Unassembled WGS sequence"/>
</dbReference>
<evidence type="ECO:0000313" key="1">
    <source>
        <dbReference type="EMBL" id="TCL60393.1"/>
    </source>
</evidence>
<protein>
    <submittedName>
        <fullName evidence="1">Uncharacterized protein</fullName>
    </submittedName>
</protein>